<accession>A0AA38T3D2</accession>
<dbReference type="GO" id="GO:0005634">
    <property type="term" value="C:nucleus"/>
    <property type="evidence" value="ECO:0007669"/>
    <property type="project" value="UniProtKB-SubCell"/>
</dbReference>
<evidence type="ECO:0000256" key="5">
    <source>
        <dbReference type="ARBA" id="ARBA00022723"/>
    </source>
</evidence>
<feature type="domain" description="Fe2OG dioxygenase" evidence="10">
    <location>
        <begin position="217"/>
        <end position="317"/>
    </location>
</feature>
<dbReference type="InterPro" id="IPR027443">
    <property type="entry name" value="IPNS-like_sf"/>
</dbReference>
<dbReference type="PROSITE" id="PS51471">
    <property type="entry name" value="FE2OG_OXY"/>
    <property type="match status" value="1"/>
</dbReference>
<evidence type="ECO:0000313" key="12">
    <source>
        <dbReference type="Proteomes" id="UP001172457"/>
    </source>
</evidence>
<dbReference type="InterPro" id="IPR044861">
    <property type="entry name" value="IPNS-like_FE2OG_OXY"/>
</dbReference>
<sequence length="367" mass="41954">MSNSPSETCIKLPEEMYQKGVKHLCENGVTKVPEKYILPEPERPQNMVVDGCIDLPVIDFAQLQGNDRPAVLRKLAQACQEYGFFRLLMLVHACMQLTNHGISNEVVSKMIDVSKRFFELPFEEREAYMSSNLYATVRYGTSFNQNNDGVFCWRDFLKLSCHPIQDFLSHWPSSPVDLREAMGKYTSESRELYGMVMKAIMESLGLVIKNDDVILEDANQLMMLNWYPACPQPHLTLGLPPHSDYGLITLLLQDQVEGLQIQHKSRWLTVKPIPNSFVVNIGDQFQIFSNGRYKSVVHRVAVNSMSSRLSVATLYSLPATHNVRPSAELVDESNPCRYRDTSYADFLDFLSSSDFKCKRFLELRKLC</sequence>
<name>A0AA38T3D2_9ASTR</name>
<evidence type="ECO:0000256" key="8">
    <source>
        <dbReference type="ARBA" id="ARBA00059922"/>
    </source>
</evidence>
<dbReference type="GO" id="GO:0016705">
    <property type="term" value="F:oxidoreductase activity, acting on paired donors, with incorporation or reduction of molecular oxygen"/>
    <property type="evidence" value="ECO:0007669"/>
    <property type="project" value="UniProtKB-ARBA"/>
</dbReference>
<dbReference type="GO" id="GO:0046872">
    <property type="term" value="F:metal ion binding"/>
    <property type="evidence" value="ECO:0007669"/>
    <property type="project" value="UniProtKB-KW"/>
</dbReference>
<keyword evidence="5 9" id="KW-0479">Metal-binding</keyword>
<gene>
    <name evidence="11" type="ORF">OSB04_017694</name>
</gene>
<dbReference type="FunFam" id="2.60.120.330:FF:000015">
    <property type="entry name" value="Protein DMR6-LIKE OXYGENASE 1"/>
    <property type="match status" value="1"/>
</dbReference>
<comment type="similarity">
    <text evidence="3 9">Belongs to the iron/ascorbate-dependent oxidoreductase family.</text>
</comment>
<dbReference type="Pfam" id="PF14226">
    <property type="entry name" value="DIOX_N"/>
    <property type="match status" value="1"/>
</dbReference>
<keyword evidence="12" id="KW-1185">Reference proteome</keyword>
<dbReference type="AlphaFoldDB" id="A0AA38T3D2"/>
<organism evidence="11 12">
    <name type="scientific">Centaurea solstitialis</name>
    <name type="common">yellow star-thistle</name>
    <dbReference type="NCBI Taxonomy" id="347529"/>
    <lineage>
        <taxon>Eukaryota</taxon>
        <taxon>Viridiplantae</taxon>
        <taxon>Streptophyta</taxon>
        <taxon>Embryophyta</taxon>
        <taxon>Tracheophyta</taxon>
        <taxon>Spermatophyta</taxon>
        <taxon>Magnoliopsida</taxon>
        <taxon>eudicotyledons</taxon>
        <taxon>Gunneridae</taxon>
        <taxon>Pentapetalae</taxon>
        <taxon>asterids</taxon>
        <taxon>campanulids</taxon>
        <taxon>Asterales</taxon>
        <taxon>Asteraceae</taxon>
        <taxon>Carduoideae</taxon>
        <taxon>Cardueae</taxon>
        <taxon>Centaureinae</taxon>
        <taxon>Centaurea</taxon>
    </lineage>
</organism>
<keyword evidence="4" id="KW-0963">Cytoplasm</keyword>
<dbReference type="Pfam" id="PF03171">
    <property type="entry name" value="2OG-FeII_Oxy"/>
    <property type="match status" value="1"/>
</dbReference>
<keyword evidence="7" id="KW-0539">Nucleus</keyword>
<dbReference type="InterPro" id="IPR050295">
    <property type="entry name" value="Plant_2OG-oxidoreductases"/>
</dbReference>
<evidence type="ECO:0000256" key="3">
    <source>
        <dbReference type="ARBA" id="ARBA00008056"/>
    </source>
</evidence>
<keyword evidence="9" id="KW-0560">Oxidoreductase</keyword>
<comment type="function">
    <text evidence="8">Involved in the regulation of shoot development and salicylic acid (SA) homeostasis.</text>
</comment>
<evidence type="ECO:0000256" key="1">
    <source>
        <dbReference type="ARBA" id="ARBA00004123"/>
    </source>
</evidence>
<dbReference type="SUPFAM" id="SSF51197">
    <property type="entry name" value="Clavaminate synthase-like"/>
    <property type="match status" value="1"/>
</dbReference>
<evidence type="ECO:0000256" key="9">
    <source>
        <dbReference type="RuleBase" id="RU003682"/>
    </source>
</evidence>
<keyword evidence="6 9" id="KW-0408">Iron</keyword>
<evidence type="ECO:0000256" key="6">
    <source>
        <dbReference type="ARBA" id="ARBA00023004"/>
    </source>
</evidence>
<comment type="caution">
    <text evidence="11">The sequence shown here is derived from an EMBL/GenBank/DDBJ whole genome shotgun (WGS) entry which is preliminary data.</text>
</comment>
<evidence type="ECO:0000313" key="11">
    <source>
        <dbReference type="EMBL" id="KAJ9553649.1"/>
    </source>
</evidence>
<protein>
    <recommendedName>
        <fullName evidence="10">Fe2OG dioxygenase domain-containing protein</fullName>
    </recommendedName>
</protein>
<dbReference type="GO" id="GO:0005737">
    <property type="term" value="C:cytoplasm"/>
    <property type="evidence" value="ECO:0007669"/>
    <property type="project" value="UniProtKB-SubCell"/>
</dbReference>
<comment type="subcellular location">
    <subcellularLocation>
        <location evidence="2">Cytoplasm</location>
    </subcellularLocation>
    <subcellularLocation>
        <location evidence="1">Nucleus</location>
    </subcellularLocation>
</comment>
<dbReference type="PANTHER" id="PTHR47991">
    <property type="entry name" value="OXOGLUTARATE/IRON-DEPENDENT DIOXYGENASE"/>
    <property type="match status" value="1"/>
</dbReference>
<dbReference type="PRINTS" id="PR00682">
    <property type="entry name" value="IPNSYNTHASE"/>
</dbReference>
<reference evidence="11" key="1">
    <citation type="submission" date="2023-03" db="EMBL/GenBank/DDBJ databases">
        <title>Chromosome-scale reference genome and RAD-based genetic map of yellow starthistle (Centaurea solstitialis) reveal putative structural variation and QTLs associated with invader traits.</title>
        <authorList>
            <person name="Reatini B."/>
            <person name="Cang F.A."/>
            <person name="Jiang Q."/>
            <person name="Mckibben M.T.W."/>
            <person name="Barker M.S."/>
            <person name="Rieseberg L.H."/>
            <person name="Dlugosch K.M."/>
        </authorList>
    </citation>
    <scope>NUCLEOTIDE SEQUENCE</scope>
    <source>
        <strain evidence="11">CAN-66</strain>
        <tissue evidence="11">Leaf</tissue>
    </source>
</reference>
<evidence type="ECO:0000259" key="10">
    <source>
        <dbReference type="PROSITE" id="PS51471"/>
    </source>
</evidence>
<evidence type="ECO:0000256" key="4">
    <source>
        <dbReference type="ARBA" id="ARBA00022490"/>
    </source>
</evidence>
<dbReference type="Proteomes" id="UP001172457">
    <property type="component" value="Chromosome 4"/>
</dbReference>
<dbReference type="InterPro" id="IPR005123">
    <property type="entry name" value="Oxoglu/Fe-dep_dioxygenase_dom"/>
</dbReference>
<proteinExistence type="inferred from homology"/>
<evidence type="ECO:0000256" key="7">
    <source>
        <dbReference type="ARBA" id="ARBA00023242"/>
    </source>
</evidence>
<evidence type="ECO:0000256" key="2">
    <source>
        <dbReference type="ARBA" id="ARBA00004496"/>
    </source>
</evidence>
<dbReference type="InterPro" id="IPR026992">
    <property type="entry name" value="DIOX_N"/>
</dbReference>
<dbReference type="Gene3D" id="2.60.120.330">
    <property type="entry name" value="B-lactam Antibiotic, Isopenicillin N Synthase, Chain"/>
    <property type="match status" value="1"/>
</dbReference>
<dbReference type="EMBL" id="JARYMX010000004">
    <property type="protein sequence ID" value="KAJ9553649.1"/>
    <property type="molecule type" value="Genomic_DNA"/>
</dbReference>